<dbReference type="Proteomes" id="UP000002218">
    <property type="component" value="Chromosome"/>
</dbReference>
<evidence type="ECO:0000313" key="2">
    <source>
        <dbReference type="Proteomes" id="UP000002218"/>
    </source>
</evidence>
<dbReference type="STRING" id="479431.Namu_2742"/>
<accession>C8X8N3</accession>
<dbReference type="KEGG" id="nml:Namu_2742"/>
<dbReference type="HOGENOM" id="CLU_1784806_0_0_11"/>
<dbReference type="EMBL" id="CP001737">
    <property type="protein sequence ID" value="ACV79088.1"/>
    <property type="molecule type" value="Genomic_DNA"/>
</dbReference>
<organism evidence="1 2">
    <name type="scientific">Nakamurella multipartita (strain ATCC 700099 / DSM 44233 / CIP 104796 / JCM 9543 / NBRC 105858 / Y-104)</name>
    <name type="common">Microsphaera multipartita</name>
    <dbReference type="NCBI Taxonomy" id="479431"/>
    <lineage>
        <taxon>Bacteria</taxon>
        <taxon>Bacillati</taxon>
        <taxon>Actinomycetota</taxon>
        <taxon>Actinomycetes</taxon>
        <taxon>Nakamurellales</taxon>
        <taxon>Nakamurellaceae</taxon>
        <taxon>Nakamurella</taxon>
    </lineage>
</organism>
<gene>
    <name evidence="1" type="ordered locus">Namu_2742</name>
</gene>
<evidence type="ECO:0000313" key="1">
    <source>
        <dbReference type="EMBL" id="ACV79088.1"/>
    </source>
</evidence>
<reference evidence="1 2" key="2">
    <citation type="journal article" date="2010" name="Stand. Genomic Sci.">
        <title>Complete genome sequence of Nakamurella multipartita type strain (Y-104).</title>
        <authorList>
            <person name="Tice H."/>
            <person name="Mayilraj S."/>
            <person name="Sims D."/>
            <person name="Lapidus A."/>
            <person name="Nolan M."/>
            <person name="Lucas S."/>
            <person name="Glavina Del Rio T."/>
            <person name="Copeland A."/>
            <person name="Cheng J.F."/>
            <person name="Meincke L."/>
            <person name="Bruce D."/>
            <person name="Goodwin L."/>
            <person name="Pitluck S."/>
            <person name="Ivanova N."/>
            <person name="Mavromatis K."/>
            <person name="Ovchinnikova G."/>
            <person name="Pati A."/>
            <person name="Chen A."/>
            <person name="Palaniappan K."/>
            <person name="Land M."/>
            <person name="Hauser L."/>
            <person name="Chang Y.J."/>
            <person name="Jeffries C.D."/>
            <person name="Detter J.C."/>
            <person name="Brettin T."/>
            <person name="Rohde M."/>
            <person name="Goker M."/>
            <person name="Bristow J."/>
            <person name="Eisen J.A."/>
            <person name="Markowitz V."/>
            <person name="Hugenholtz P."/>
            <person name="Kyrpides N.C."/>
            <person name="Klenk H.P."/>
            <person name="Chen F."/>
        </authorList>
    </citation>
    <scope>NUCLEOTIDE SEQUENCE [LARGE SCALE GENOMIC DNA]</scope>
    <source>
        <strain evidence="2">ATCC 700099 / DSM 44233 / CIP 104796 / JCM 9543 / NBRC 105858 / Y-104</strain>
    </source>
</reference>
<sequence length="145" mass="15924">MTFDPNVLMPPIDDHDPTMVATAYLRARLTCDRFHDGPTACAEAAARYTESSFGRALVAQAATTQDWARVQRDHLQVRLRINDIALRPTDHGWLVTLAYRRTIIRDPMGEAAFDEVTSVTVEPAQPDRWWVTGDSGLGAAGSAAG</sequence>
<keyword evidence="2" id="KW-1185">Reference proteome</keyword>
<reference evidence="2" key="1">
    <citation type="submission" date="2009-09" db="EMBL/GenBank/DDBJ databases">
        <title>The complete genome of Nakamurella multipartita DSM 44233.</title>
        <authorList>
            <consortium name="US DOE Joint Genome Institute (JGI-PGF)"/>
            <person name="Lucas S."/>
            <person name="Copeland A."/>
            <person name="Lapidus A."/>
            <person name="Glavina del Rio T."/>
            <person name="Dalin E."/>
            <person name="Tice H."/>
            <person name="Bruce D."/>
            <person name="Goodwin L."/>
            <person name="Pitluck S."/>
            <person name="Kyrpides N."/>
            <person name="Mavromatis K."/>
            <person name="Ivanova N."/>
            <person name="Ovchinnikova G."/>
            <person name="Sims D."/>
            <person name="Meincke L."/>
            <person name="Brettin T."/>
            <person name="Detter J.C."/>
            <person name="Han C."/>
            <person name="Larimer F."/>
            <person name="Land M."/>
            <person name="Hauser L."/>
            <person name="Markowitz V."/>
            <person name="Cheng J.-F."/>
            <person name="Hugenholtz P."/>
            <person name="Woyke T."/>
            <person name="Wu D."/>
            <person name="Klenk H.-P."/>
            <person name="Eisen J.A."/>
        </authorList>
    </citation>
    <scope>NUCLEOTIDE SEQUENCE [LARGE SCALE GENOMIC DNA]</scope>
    <source>
        <strain evidence="2">ATCC 700099 / DSM 44233 / CIP 104796 / JCM 9543 / NBRC 105858 / Y-104</strain>
    </source>
</reference>
<dbReference type="AlphaFoldDB" id="C8X8N3"/>
<proteinExistence type="predicted"/>
<name>C8X8N3_NAKMY</name>
<protein>
    <submittedName>
        <fullName evidence="1">Uncharacterized protein</fullName>
    </submittedName>
</protein>
<dbReference type="InParanoid" id="C8X8N3"/>